<dbReference type="EMBL" id="BAOP01000002">
    <property type="protein sequence ID" value="GAC78195.1"/>
    <property type="molecule type" value="Genomic_DNA"/>
</dbReference>
<sequence length="244" mass="26137">MTDDQFEKFMHVHSGLPREAPGSQATLGLLLQLAGDLPGQPRILDVGCGTGPAAVPLAVATGGTVTGVDLHEPFLAGLAERAAREGVADRVTGVAASMDDLPVEPGTVDLLWSEGSAYIMGFDAALRAWRPLLSERGVLVLTECEWLTDTPSDEARDFWAAYEGMRSTPGNVAAAWEAGYRVLATYVLPDTDWDEYYEPLAARIDSLRADGFAPDVLDAAAAEIGVRHRNSSDFGYTAYVLKPR</sequence>
<dbReference type="SUPFAM" id="SSF53335">
    <property type="entry name" value="S-adenosyl-L-methionine-dependent methyltransferases"/>
    <property type="match status" value="1"/>
</dbReference>
<protein>
    <recommendedName>
        <fullName evidence="1">Methyltransferase domain-containing protein</fullName>
    </recommendedName>
</protein>
<evidence type="ECO:0000313" key="2">
    <source>
        <dbReference type="EMBL" id="GAC78195.1"/>
    </source>
</evidence>
<dbReference type="Pfam" id="PF13649">
    <property type="entry name" value="Methyltransf_25"/>
    <property type="match status" value="1"/>
</dbReference>
<dbReference type="InterPro" id="IPR029063">
    <property type="entry name" value="SAM-dependent_MTases_sf"/>
</dbReference>
<reference evidence="2 3" key="1">
    <citation type="submission" date="2013-02" db="EMBL/GenBank/DDBJ databases">
        <title>Whole genome shotgun sequence of Gordonia malaquae NBRC 108250.</title>
        <authorList>
            <person name="Yoshida I."/>
            <person name="Hosoyama A."/>
            <person name="Tsuchikane K."/>
            <person name="Ando Y."/>
            <person name="Baba S."/>
            <person name="Ohji S."/>
            <person name="Hamada M."/>
            <person name="Tamura T."/>
            <person name="Yamazoe A."/>
            <person name="Yamazaki S."/>
            <person name="Fujita N."/>
        </authorList>
    </citation>
    <scope>NUCLEOTIDE SEQUENCE [LARGE SCALE GENOMIC DNA]</scope>
    <source>
        <strain evidence="2 3">NBRC 108250</strain>
    </source>
</reference>
<gene>
    <name evidence="2" type="ORF">GM1_002_01730</name>
</gene>
<dbReference type="InterPro" id="IPR041698">
    <property type="entry name" value="Methyltransf_25"/>
</dbReference>
<dbReference type="Gene3D" id="3.40.50.150">
    <property type="entry name" value="Vaccinia Virus protein VP39"/>
    <property type="match status" value="1"/>
</dbReference>
<comment type="caution">
    <text evidence="2">The sequence shown here is derived from an EMBL/GenBank/DDBJ whole genome shotgun (WGS) entry which is preliminary data.</text>
</comment>
<evidence type="ECO:0000259" key="1">
    <source>
        <dbReference type="Pfam" id="PF13649"/>
    </source>
</evidence>
<dbReference type="GO" id="GO:0008168">
    <property type="term" value="F:methyltransferase activity"/>
    <property type="evidence" value="ECO:0007669"/>
    <property type="project" value="TreeGrafter"/>
</dbReference>
<feature type="domain" description="Methyltransferase" evidence="1">
    <location>
        <begin position="43"/>
        <end position="137"/>
    </location>
</feature>
<accession>M3UG41</accession>
<dbReference type="PANTHER" id="PTHR43464">
    <property type="entry name" value="METHYLTRANSFERASE"/>
    <property type="match status" value="1"/>
</dbReference>
<name>M3UG41_GORML</name>
<dbReference type="STRING" id="410332.SAMN04488550_3577"/>
<dbReference type="AlphaFoldDB" id="M3UG41"/>
<dbReference type="Proteomes" id="UP000035009">
    <property type="component" value="Unassembled WGS sequence"/>
</dbReference>
<dbReference type="eggNOG" id="COG0500">
    <property type="taxonomic scope" value="Bacteria"/>
</dbReference>
<evidence type="ECO:0000313" key="3">
    <source>
        <dbReference type="Proteomes" id="UP000035009"/>
    </source>
</evidence>
<keyword evidence="3" id="KW-1185">Reference proteome</keyword>
<dbReference type="RefSeq" id="WP_008376029.1">
    <property type="nucleotide sequence ID" value="NZ_BAOP01000002.1"/>
</dbReference>
<organism evidence="2 3">
    <name type="scientific">Gordonia malaquae NBRC 108250</name>
    <dbReference type="NCBI Taxonomy" id="1223542"/>
    <lineage>
        <taxon>Bacteria</taxon>
        <taxon>Bacillati</taxon>
        <taxon>Actinomycetota</taxon>
        <taxon>Actinomycetes</taxon>
        <taxon>Mycobacteriales</taxon>
        <taxon>Gordoniaceae</taxon>
        <taxon>Gordonia</taxon>
    </lineage>
</organism>
<dbReference type="CDD" id="cd02440">
    <property type="entry name" value="AdoMet_MTases"/>
    <property type="match status" value="1"/>
</dbReference>
<proteinExistence type="predicted"/>